<dbReference type="AlphaFoldDB" id="A0A2N3U6R8"/>
<proteinExistence type="predicted"/>
<sequence>MQCLWYTLTYWRYQMEMKQTYLLAGALLLAGFSARAQESSTQLPPVEQKQLGPVKPDTTTRMETLSGIFLNPTKKGTFVLDFNQVLTENARLEVKNRAGKLVYKKPVSVAKKETAWRFDLGKLRPDTYQIEVITPDTTYWTKFKVGR</sequence>
<dbReference type="EMBL" id="PJMU01000006">
    <property type="protein sequence ID" value="PKV62442.1"/>
    <property type="molecule type" value="Genomic_DNA"/>
</dbReference>
<accession>A0A2N3U6R8</accession>
<name>A0A2N3U6R8_9BACT</name>
<comment type="caution">
    <text evidence="1">The sequence shown here is derived from an EMBL/GenBank/DDBJ whole genome shotgun (WGS) entry which is preliminary data.</text>
</comment>
<evidence type="ECO:0000313" key="2">
    <source>
        <dbReference type="Proteomes" id="UP000233782"/>
    </source>
</evidence>
<evidence type="ECO:0008006" key="3">
    <source>
        <dbReference type="Google" id="ProtNLM"/>
    </source>
</evidence>
<organism evidence="1 2">
    <name type="scientific">Pontibacter ramchanderi</name>
    <dbReference type="NCBI Taxonomy" id="1179743"/>
    <lineage>
        <taxon>Bacteria</taxon>
        <taxon>Pseudomonadati</taxon>
        <taxon>Bacteroidota</taxon>
        <taxon>Cytophagia</taxon>
        <taxon>Cytophagales</taxon>
        <taxon>Hymenobacteraceae</taxon>
        <taxon>Pontibacter</taxon>
    </lineage>
</organism>
<reference evidence="1 2" key="1">
    <citation type="submission" date="2017-12" db="EMBL/GenBank/DDBJ databases">
        <title>Genomic Encyclopedia of Type Strains, Phase III (KMG-III): the genomes of soil and plant-associated and newly described type strains.</title>
        <authorList>
            <person name="Whitman W."/>
        </authorList>
    </citation>
    <scope>NUCLEOTIDE SEQUENCE [LARGE SCALE GENOMIC DNA]</scope>
    <source>
        <strain evidence="1 2">LP43</strain>
    </source>
</reference>
<evidence type="ECO:0000313" key="1">
    <source>
        <dbReference type="EMBL" id="PKV62442.1"/>
    </source>
</evidence>
<gene>
    <name evidence="1" type="ORF">BD749_3854</name>
</gene>
<protein>
    <recommendedName>
        <fullName evidence="3">Secreted protein (Por secretion system target)</fullName>
    </recommendedName>
</protein>
<keyword evidence="2" id="KW-1185">Reference proteome</keyword>
<dbReference type="Proteomes" id="UP000233782">
    <property type="component" value="Unassembled WGS sequence"/>
</dbReference>